<protein>
    <submittedName>
        <fullName evidence="1">Helix-turn-helix domain-containing protein</fullName>
    </submittedName>
</protein>
<dbReference type="RefSeq" id="WP_272470508.1">
    <property type="nucleotide sequence ID" value="NZ_JAMRYU010000014.1"/>
</dbReference>
<gene>
    <name evidence="1" type="ORF">NE398_14090</name>
</gene>
<dbReference type="Proteomes" id="UP001141183">
    <property type="component" value="Unassembled WGS sequence"/>
</dbReference>
<dbReference type="EMBL" id="JAMRYU010000014">
    <property type="protein sequence ID" value="MDC4241284.1"/>
    <property type="molecule type" value="Genomic_DNA"/>
</dbReference>
<organism evidence="1 2">
    <name type="scientific">Clostridium tertium</name>
    <dbReference type="NCBI Taxonomy" id="1559"/>
    <lineage>
        <taxon>Bacteria</taxon>
        <taxon>Bacillati</taxon>
        <taxon>Bacillota</taxon>
        <taxon>Clostridia</taxon>
        <taxon>Eubacteriales</taxon>
        <taxon>Clostridiaceae</taxon>
        <taxon>Clostridium</taxon>
    </lineage>
</organism>
<evidence type="ECO:0000313" key="1">
    <source>
        <dbReference type="EMBL" id="MDC4241284.1"/>
    </source>
</evidence>
<evidence type="ECO:0000313" key="2">
    <source>
        <dbReference type="Proteomes" id="UP001141183"/>
    </source>
</evidence>
<dbReference type="AlphaFoldDB" id="A0A9X4B0V0"/>
<reference evidence="1" key="1">
    <citation type="submission" date="2022-05" db="EMBL/GenBank/DDBJ databases">
        <title>Draft genome sequence of Clostridium tertium strain CP3 isolated from Peru.</title>
        <authorList>
            <person name="Hurtado R."/>
            <person name="Lima L."/>
            <person name="Sousa T."/>
            <person name="Jaiswal A.K."/>
            <person name="Tiwari S."/>
            <person name="Maturrano L."/>
            <person name="Brenig B."/>
            <person name="Azevedo V."/>
        </authorList>
    </citation>
    <scope>NUCLEOTIDE SEQUENCE</scope>
    <source>
        <strain evidence="1">CP3</strain>
    </source>
</reference>
<keyword evidence="2" id="KW-1185">Reference proteome</keyword>
<name>A0A9X4B0V0_9CLOT</name>
<proteinExistence type="predicted"/>
<accession>A0A9X4B0V0</accession>
<sequence>MIKEKQWSTTEEVAERTGHSAAYIREILNRSQYDKSIKLRGTKCGKEWRIDSKSVDEYLGIEVSKEDYKKDLYIKELEGKVKAYEIKINAFEALATTLQGLLGGRV</sequence>
<comment type="caution">
    <text evidence="1">The sequence shown here is derived from an EMBL/GenBank/DDBJ whole genome shotgun (WGS) entry which is preliminary data.</text>
</comment>